<reference evidence="1 2" key="1">
    <citation type="journal article" date="2015" name="Genome Announc.">
        <title>Genome Sequence of 'Candidatus Thioglobus singularis' Strain PS1, a Mixotroph from the SUP05 Clade of Marine Gammaproteobacteria.</title>
        <authorList>
            <person name="Marshall K.T."/>
            <person name="Morris R.M."/>
        </authorList>
    </citation>
    <scope>NUCLEOTIDE SEQUENCE [LARGE SCALE GENOMIC DNA]</scope>
    <source>
        <strain evidence="1 2">PS1</strain>
    </source>
</reference>
<name>A0A0M4LGW8_9GAMM</name>
<gene>
    <name evidence="1" type="ORF">W908_03440</name>
</gene>
<dbReference type="STRING" id="1125411.W908_03440"/>
<sequence>MASYIDDKFSIDSDKHNWILREKNVGKKEILHYFPNLKLLANFIVGYKLRMFLVKGDVDLLKNSSATPSYSSLIEDSARKLAHYIEKVVSKDDSTR</sequence>
<dbReference type="KEGG" id="tsn:W908_03440"/>
<dbReference type="RefSeq" id="WP_053819936.1">
    <property type="nucleotide sequence ID" value="NZ_CP006911.1"/>
</dbReference>
<dbReference type="AlphaFoldDB" id="A0A0M4LGW8"/>
<keyword evidence="2" id="KW-1185">Reference proteome</keyword>
<proteinExistence type="predicted"/>
<evidence type="ECO:0000313" key="1">
    <source>
        <dbReference type="EMBL" id="ALE02668.1"/>
    </source>
</evidence>
<dbReference type="EMBL" id="CP006911">
    <property type="protein sequence ID" value="ALE02668.1"/>
    <property type="molecule type" value="Genomic_DNA"/>
</dbReference>
<evidence type="ECO:0000313" key="2">
    <source>
        <dbReference type="Proteomes" id="UP000068905"/>
    </source>
</evidence>
<organism evidence="1 2">
    <name type="scientific">Candidatus Pseudothioglobus singularis PS1</name>
    <dbReference type="NCBI Taxonomy" id="1125411"/>
    <lineage>
        <taxon>Bacteria</taxon>
        <taxon>Pseudomonadati</taxon>
        <taxon>Pseudomonadota</taxon>
        <taxon>Gammaproteobacteria</taxon>
        <taxon>Candidatus Pseudothioglobaceae</taxon>
        <taxon>Candidatus Pseudothioglobus</taxon>
    </lineage>
</organism>
<protein>
    <submittedName>
        <fullName evidence="1">Uncharacterized protein</fullName>
    </submittedName>
</protein>
<accession>A0A0M4LGW8</accession>
<dbReference type="Proteomes" id="UP000068905">
    <property type="component" value="Chromosome"/>
</dbReference>